<comment type="similarity">
    <text evidence="1 5">Belongs to the GDA1/CD39 NTPase family.</text>
</comment>
<keyword evidence="4" id="KW-0067">ATP-binding</keyword>
<dbReference type="GO" id="GO:0016020">
    <property type="term" value="C:membrane"/>
    <property type="evidence" value="ECO:0007669"/>
    <property type="project" value="TreeGrafter"/>
</dbReference>
<reference evidence="6" key="1">
    <citation type="submission" date="2015-06" db="UniProtKB">
        <authorList>
            <consortium name="EnsemblPlants"/>
        </authorList>
    </citation>
    <scope>IDENTIFICATION</scope>
</reference>
<organism evidence="6">
    <name type="scientific">Aegilops tauschii</name>
    <name type="common">Tausch's goatgrass</name>
    <name type="synonym">Aegilops squarrosa</name>
    <dbReference type="NCBI Taxonomy" id="37682"/>
    <lineage>
        <taxon>Eukaryota</taxon>
        <taxon>Viridiplantae</taxon>
        <taxon>Streptophyta</taxon>
        <taxon>Embryophyta</taxon>
        <taxon>Tracheophyta</taxon>
        <taxon>Spermatophyta</taxon>
        <taxon>Magnoliopsida</taxon>
        <taxon>Liliopsida</taxon>
        <taxon>Poales</taxon>
        <taxon>Poaceae</taxon>
        <taxon>BOP clade</taxon>
        <taxon>Pooideae</taxon>
        <taxon>Triticodae</taxon>
        <taxon>Triticeae</taxon>
        <taxon>Triticinae</taxon>
        <taxon>Aegilops</taxon>
    </lineage>
</organism>
<evidence type="ECO:0000256" key="2">
    <source>
        <dbReference type="ARBA" id="ARBA00022801"/>
    </source>
</evidence>
<evidence type="ECO:0000256" key="3">
    <source>
        <dbReference type="PIRSR" id="PIRSR600407-1"/>
    </source>
</evidence>
<evidence type="ECO:0000256" key="5">
    <source>
        <dbReference type="RuleBase" id="RU003833"/>
    </source>
</evidence>
<dbReference type="GO" id="GO:0017110">
    <property type="term" value="F:nucleoside diphosphate phosphatase activity"/>
    <property type="evidence" value="ECO:0007669"/>
    <property type="project" value="TreeGrafter"/>
</dbReference>
<feature type="binding site" evidence="4">
    <location>
        <begin position="75"/>
        <end position="79"/>
    </location>
    <ligand>
        <name>ATP</name>
        <dbReference type="ChEBI" id="CHEBI:30616"/>
    </ligand>
</feature>
<name>M8CH01_AEGTA</name>
<dbReference type="EnsemblPlants" id="EMT22486">
    <property type="protein sequence ID" value="EMT22486"/>
    <property type="gene ID" value="F775_13090"/>
</dbReference>
<feature type="active site" description="Proton acceptor" evidence="3">
    <location>
        <position position="45"/>
    </location>
</feature>
<dbReference type="Gene3D" id="3.30.420.150">
    <property type="entry name" value="Exopolyphosphatase. Domain 2"/>
    <property type="match status" value="2"/>
</dbReference>
<dbReference type="PROSITE" id="PS01238">
    <property type="entry name" value="GDA1_CD39_NTPASE"/>
    <property type="match status" value="1"/>
</dbReference>
<accession>M8CH01</accession>
<proteinExistence type="inferred from homology"/>
<dbReference type="InterPro" id="IPR000407">
    <property type="entry name" value="GDA1_CD39_NTPase"/>
</dbReference>
<keyword evidence="4" id="KW-0547">Nucleotide-binding</keyword>
<dbReference type="Pfam" id="PF01150">
    <property type="entry name" value="GDA1_CD39"/>
    <property type="match status" value="1"/>
</dbReference>
<dbReference type="GO" id="GO:0009134">
    <property type="term" value="P:nucleoside diphosphate catabolic process"/>
    <property type="evidence" value="ECO:0007669"/>
    <property type="project" value="TreeGrafter"/>
</dbReference>
<evidence type="ECO:0000256" key="1">
    <source>
        <dbReference type="ARBA" id="ARBA00009283"/>
    </source>
</evidence>
<dbReference type="PANTHER" id="PTHR11782">
    <property type="entry name" value="ADENOSINE/GUANOSINE DIPHOSPHATASE"/>
    <property type="match status" value="1"/>
</dbReference>
<evidence type="ECO:0000256" key="4">
    <source>
        <dbReference type="PIRSR" id="PIRSR600407-2"/>
    </source>
</evidence>
<dbReference type="Gene3D" id="3.30.420.40">
    <property type="match status" value="1"/>
</dbReference>
<protein>
    <submittedName>
        <fullName evidence="6">Nucleoside-triphosphatase ntp-1</fullName>
    </submittedName>
</protein>
<keyword evidence="2 5" id="KW-0378">Hydrolase</keyword>
<sequence length="245" mass="27620">MATSFLRLLEESVREAILVSCRNALRASGFRFEDSWAKVIPGSDEGVYAWVAANYAMGTLGGDPHKTIGIIELGGASAQLTFVSDEVLPLELSTNFTFGETTYTLYSNSFLNFGQNAAQDSYREMLKSRERCEYQRCHLGSNFVPELLGHFLATENFYFTSKFFGLDRSSSLSDFVVAGEQLCNKDLSTLRQTYLNHSDEDFSRYCFSSAYIVALLHDNLGVPLDDKRQAYHIRTLSFFLSEIYP</sequence>
<dbReference type="AlphaFoldDB" id="M8CH01"/>
<evidence type="ECO:0000313" key="6">
    <source>
        <dbReference type="EnsemblPlants" id="EMT22486"/>
    </source>
</evidence>
<dbReference type="GO" id="GO:0005524">
    <property type="term" value="F:ATP binding"/>
    <property type="evidence" value="ECO:0007669"/>
    <property type="project" value="UniProtKB-KW"/>
</dbReference>
<dbReference type="PANTHER" id="PTHR11782:SF3">
    <property type="entry name" value="APYRASE 6-RELATED"/>
    <property type="match status" value="1"/>
</dbReference>